<accession>A0AAN9A7J7</accession>
<evidence type="ECO:0000313" key="2">
    <source>
        <dbReference type="Proteomes" id="UP001381693"/>
    </source>
</evidence>
<comment type="caution">
    <text evidence="1">The sequence shown here is derived from an EMBL/GenBank/DDBJ whole genome shotgun (WGS) entry which is preliminary data.</text>
</comment>
<dbReference type="Proteomes" id="UP001381693">
    <property type="component" value="Unassembled WGS sequence"/>
</dbReference>
<gene>
    <name evidence="1" type="ORF">SK128_024449</name>
</gene>
<name>A0AAN9A7J7_HALRR</name>
<sequence>MSEVCFRFGSFWLNSNDIGKGSSKLYFTGDSSPDFLLDMKNSRLLRATVHHNFITSSYDVPKEKEKGFKQNLSLTISKSIHHNFITSSDDALKEEEKAKQTEFITQYL</sequence>
<organism evidence="1 2">
    <name type="scientific">Halocaridina rubra</name>
    <name type="common">Hawaiian red shrimp</name>
    <dbReference type="NCBI Taxonomy" id="373956"/>
    <lineage>
        <taxon>Eukaryota</taxon>
        <taxon>Metazoa</taxon>
        <taxon>Ecdysozoa</taxon>
        <taxon>Arthropoda</taxon>
        <taxon>Crustacea</taxon>
        <taxon>Multicrustacea</taxon>
        <taxon>Malacostraca</taxon>
        <taxon>Eumalacostraca</taxon>
        <taxon>Eucarida</taxon>
        <taxon>Decapoda</taxon>
        <taxon>Pleocyemata</taxon>
        <taxon>Caridea</taxon>
        <taxon>Atyoidea</taxon>
        <taxon>Atyidae</taxon>
        <taxon>Halocaridina</taxon>
    </lineage>
</organism>
<keyword evidence="2" id="KW-1185">Reference proteome</keyword>
<protein>
    <submittedName>
        <fullName evidence="1">Uncharacterized protein</fullName>
    </submittedName>
</protein>
<dbReference type="EMBL" id="JAXCGZ010009470">
    <property type="protein sequence ID" value="KAK7077109.1"/>
    <property type="molecule type" value="Genomic_DNA"/>
</dbReference>
<reference evidence="1 2" key="1">
    <citation type="submission" date="2023-11" db="EMBL/GenBank/DDBJ databases">
        <title>Halocaridina rubra genome assembly.</title>
        <authorList>
            <person name="Smith C."/>
        </authorList>
    </citation>
    <scope>NUCLEOTIDE SEQUENCE [LARGE SCALE GENOMIC DNA]</scope>
    <source>
        <strain evidence="1">EP-1</strain>
        <tissue evidence="1">Whole</tissue>
    </source>
</reference>
<evidence type="ECO:0000313" key="1">
    <source>
        <dbReference type="EMBL" id="KAK7077109.1"/>
    </source>
</evidence>
<dbReference type="AlphaFoldDB" id="A0AAN9A7J7"/>
<proteinExistence type="predicted"/>